<feature type="transmembrane region" description="Helical" evidence="1">
    <location>
        <begin position="42"/>
        <end position="63"/>
    </location>
</feature>
<feature type="transmembrane region" description="Helical" evidence="1">
    <location>
        <begin position="130"/>
        <end position="155"/>
    </location>
</feature>
<sequence>MMRLLKYDWKRNATTLLGALAVLLIVQVLITVTGSIRHWEPGIMMMLSMLAYGSAGVLLLVVTCKNFASNIKAYHRRLLPVRSVWSIVSSLVLACATLLVLSVLMIAHAWLYWRTSGLPWEALHLSELPIWYYVASVLSGVWQFIFLMITIFFAITVSRSITKKGSVWIGILVFFGLHYLLGWMNHLLFGTEDPWIGPAATIQFGNETSVNVSPGEYASVWGGLAFEFVIAALIVYATAYLIDRKVEV</sequence>
<evidence type="ECO:0000313" key="4">
    <source>
        <dbReference type="Proteomes" id="UP000189059"/>
    </source>
</evidence>
<keyword evidence="4" id="KW-1185">Reference proteome</keyword>
<gene>
    <name evidence="3" type="ORF">BBD40_18480</name>
    <name evidence="2" type="ORF">BBD41_17090</name>
</gene>
<feature type="transmembrane region" description="Helical" evidence="1">
    <location>
        <begin position="84"/>
        <end position="110"/>
    </location>
</feature>
<feature type="transmembrane region" description="Helical" evidence="1">
    <location>
        <begin position="12"/>
        <end position="36"/>
    </location>
</feature>
<reference evidence="3 4" key="2">
    <citation type="submission" date="2016-12" db="EMBL/GenBank/DDBJ databases">
        <title>Genome sequencing and description of Paenibacillus sp. nov. from high altitude lake in the Indian Trans- Himalayas.</title>
        <authorList>
            <person name="Kiran S."/>
            <person name="Swarnkar M.K."/>
            <person name="Rana A."/>
            <person name="Tewari R."/>
            <person name="Gulati A."/>
        </authorList>
    </citation>
    <scope>NUCLEOTIDE SEQUENCE [LARGE SCALE GENOMIC DNA]</scope>
    <source>
        <strain evidence="3 4">IHBB 9951</strain>
    </source>
</reference>
<organism evidence="2">
    <name type="scientific">Paenibacillus ihbetae</name>
    <dbReference type="NCBI Taxonomy" id="1870820"/>
    <lineage>
        <taxon>Bacteria</taxon>
        <taxon>Bacillati</taxon>
        <taxon>Bacillota</taxon>
        <taxon>Bacilli</taxon>
        <taxon>Bacillales</taxon>
        <taxon>Paenibacillaceae</taxon>
        <taxon>Paenibacillus</taxon>
    </lineage>
</organism>
<evidence type="ECO:0000256" key="1">
    <source>
        <dbReference type="SAM" id="Phobius"/>
    </source>
</evidence>
<dbReference type="AlphaFoldDB" id="A0A1B2E2N5"/>
<accession>A0A1B2E2N5</accession>
<feature type="transmembrane region" description="Helical" evidence="1">
    <location>
        <begin position="220"/>
        <end position="242"/>
    </location>
</feature>
<dbReference type="EMBL" id="MRVI01000001">
    <property type="protein sequence ID" value="OOC63662.1"/>
    <property type="molecule type" value="Genomic_DNA"/>
</dbReference>
<evidence type="ECO:0000313" key="3">
    <source>
        <dbReference type="EMBL" id="OOC63662.1"/>
    </source>
</evidence>
<keyword evidence="1" id="KW-1133">Transmembrane helix</keyword>
<dbReference type="EMBL" id="CP016809">
    <property type="protein sequence ID" value="ANY74157.1"/>
    <property type="molecule type" value="Genomic_DNA"/>
</dbReference>
<keyword evidence="1" id="KW-0812">Transmembrane</keyword>
<evidence type="ECO:0000313" key="2">
    <source>
        <dbReference type="EMBL" id="ANY74157.1"/>
    </source>
</evidence>
<proteinExistence type="predicted"/>
<name>A0A1B2E2N5_9BACL</name>
<dbReference type="OrthoDB" id="2678893at2"/>
<dbReference type="KEGG" id="pib:BBD41_17090"/>
<feature type="transmembrane region" description="Helical" evidence="1">
    <location>
        <begin position="167"/>
        <end position="184"/>
    </location>
</feature>
<reference evidence="2" key="1">
    <citation type="submission" date="2016-08" db="EMBL/GenBank/DDBJ databases">
        <title>Complete Genome Seqeunce of Paenibacillus sp. nov. IHBB 9852 from high altitute lake of Indian trans-Himalayas.</title>
        <authorList>
            <person name="Kiran S."/>
            <person name="Swarnkar M.K."/>
            <person name="Rana A."/>
            <person name="Tewari R."/>
            <person name="Gulati A."/>
        </authorList>
    </citation>
    <scope>NUCLEOTIDE SEQUENCE [LARGE SCALE GENOMIC DNA]</scope>
    <source>
        <strain evidence="2">IHBB 9852</strain>
    </source>
</reference>
<keyword evidence="1" id="KW-0472">Membrane</keyword>
<dbReference type="GeneID" id="48309975"/>
<protein>
    <submittedName>
        <fullName evidence="2">Uncharacterized protein</fullName>
    </submittedName>
</protein>
<dbReference type="RefSeq" id="WP_077568326.1">
    <property type="nucleotide sequence ID" value="NZ_CP016809.1"/>
</dbReference>
<dbReference type="Proteomes" id="UP000189059">
    <property type="component" value="Unassembled WGS sequence"/>
</dbReference>